<dbReference type="InterPro" id="IPR022244">
    <property type="entry name" value="DUF3769"/>
</dbReference>
<dbReference type="OMA" id="KRGPHIE"/>
<dbReference type="GO" id="GO:0070300">
    <property type="term" value="F:phosphatidic acid binding"/>
    <property type="evidence" value="ECO:0007669"/>
    <property type="project" value="InterPro"/>
</dbReference>
<dbReference type="InParanoid" id="A0A1U8B592"/>
<dbReference type="Proteomes" id="UP000189703">
    <property type="component" value="Unplaced"/>
</dbReference>
<dbReference type="OrthoDB" id="512148at2759"/>
<dbReference type="AlphaFoldDB" id="A0A1U8B592"/>
<dbReference type="FunCoup" id="A0A1U8B592">
    <property type="interactions" value="1287"/>
</dbReference>
<dbReference type="PANTHER" id="PTHR34954">
    <property type="entry name" value="EXPRESSED PROTEIN"/>
    <property type="match status" value="1"/>
</dbReference>
<sequence>MAHLRTAMDAAFWDLNISSPQTLDGSARHVPGEPLPLEGARASRALRAQQLSLLGSGFPLGIIPSYSPTSQKELGSFSIQSLLLKPAFSNAWLGIIGQFRPKKLLSSIKAEFTVDDVLDLPAFKDVAKHFLDKSLYALGLCAQISLTPASSLLLMKESHGERKGHRNKAMLFNKLPHHDVTVEAAWPELFIDQNGRYWSVPESISLDLSSLVSESGFRYRFGVHKSSGLPQAFNATSGEPPLALMPGLCATAAFSYEKSRDIWRQKETKKDVIIKTEKGEYWWPSYDVRLREPHAAISGIIGGTCTAWLGGREISETVNSRTQSGDGEATTSSARKRNALSTDMFGSICYTVQHGKFRKLYGDLTRVDARLDISSASAFAKSAAHLVSSIFRGSPNRSEVNPLSSPRLNVIFQQQVLGPILFRVDSKFSLDSSSGKRGPIVEDMMYSLTYSLRLLRSGKVVAWYSPKRKEGMIELRVFEF</sequence>
<name>A0A1U8B592_NELNU</name>
<dbReference type="eggNOG" id="ENOG502QTCJ">
    <property type="taxonomic scope" value="Eukaryota"/>
</dbReference>
<protein>
    <submittedName>
        <fullName evidence="2">Protein TRIGALACTOSYLDIACYLGLYCEROL 4, chloroplastic</fullName>
    </submittedName>
</protein>
<accession>A0A1U8B592</accession>
<dbReference type="GO" id="GO:0034196">
    <property type="term" value="P:acylglycerol transport"/>
    <property type="evidence" value="ECO:0007669"/>
    <property type="project" value="InterPro"/>
</dbReference>
<dbReference type="KEGG" id="nnu:104609872"/>
<dbReference type="PANTHER" id="PTHR34954:SF3">
    <property type="entry name" value="EXPRESSED PROTEIN"/>
    <property type="match status" value="1"/>
</dbReference>
<dbReference type="InterPro" id="IPR044160">
    <property type="entry name" value="TGD4-like"/>
</dbReference>
<dbReference type="Pfam" id="PF12600">
    <property type="entry name" value="DUF3769"/>
    <property type="match status" value="1"/>
</dbReference>
<organism evidence="1 2">
    <name type="scientific">Nelumbo nucifera</name>
    <name type="common">Sacred lotus</name>
    <dbReference type="NCBI Taxonomy" id="4432"/>
    <lineage>
        <taxon>Eukaryota</taxon>
        <taxon>Viridiplantae</taxon>
        <taxon>Streptophyta</taxon>
        <taxon>Embryophyta</taxon>
        <taxon>Tracheophyta</taxon>
        <taxon>Spermatophyta</taxon>
        <taxon>Magnoliopsida</taxon>
        <taxon>Proteales</taxon>
        <taxon>Nelumbonaceae</taxon>
        <taxon>Nelumbo</taxon>
    </lineage>
</organism>
<proteinExistence type="predicted"/>
<dbReference type="RefSeq" id="XP_010274593.1">
    <property type="nucleotide sequence ID" value="XM_010276291.2"/>
</dbReference>
<gene>
    <name evidence="2" type="primary">LOC104609872</name>
</gene>
<evidence type="ECO:0000313" key="2">
    <source>
        <dbReference type="RefSeq" id="XP_010274593.1"/>
    </source>
</evidence>
<dbReference type="GO" id="GO:1990052">
    <property type="term" value="P:ER to chloroplast lipid transport"/>
    <property type="evidence" value="ECO:0000318"/>
    <property type="project" value="GO_Central"/>
</dbReference>
<dbReference type="GO" id="GO:0009941">
    <property type="term" value="C:chloroplast envelope"/>
    <property type="evidence" value="ECO:0000318"/>
    <property type="project" value="GO_Central"/>
</dbReference>
<evidence type="ECO:0000313" key="1">
    <source>
        <dbReference type="Proteomes" id="UP000189703"/>
    </source>
</evidence>
<reference evidence="2" key="1">
    <citation type="submission" date="2025-08" db="UniProtKB">
        <authorList>
            <consortium name="RefSeq"/>
        </authorList>
    </citation>
    <scope>IDENTIFICATION</scope>
</reference>
<keyword evidence="1" id="KW-1185">Reference proteome</keyword>
<dbReference type="GeneID" id="104609872"/>